<dbReference type="InterPro" id="IPR016164">
    <property type="entry name" value="FAD-linked_Oxase-like_C"/>
</dbReference>
<gene>
    <name evidence="5" type="primary">CKX5_0</name>
    <name evidence="5" type="ORF">CK203_117286</name>
</gene>
<accession>A0A438FD89</accession>
<name>A0A438FD89_VITVI</name>
<dbReference type="AlphaFoldDB" id="A0A438FD89"/>
<keyword evidence="2" id="KW-0285">Flavoprotein</keyword>
<organism evidence="5 6">
    <name type="scientific">Vitis vinifera</name>
    <name type="common">Grape</name>
    <dbReference type="NCBI Taxonomy" id="29760"/>
    <lineage>
        <taxon>Eukaryota</taxon>
        <taxon>Viridiplantae</taxon>
        <taxon>Streptophyta</taxon>
        <taxon>Embryophyta</taxon>
        <taxon>Tracheophyta</taxon>
        <taxon>Spermatophyta</taxon>
        <taxon>Magnoliopsida</taxon>
        <taxon>eudicotyledons</taxon>
        <taxon>Gunneridae</taxon>
        <taxon>Pentapetalae</taxon>
        <taxon>rosids</taxon>
        <taxon>Vitales</taxon>
        <taxon>Vitaceae</taxon>
        <taxon>Viteae</taxon>
        <taxon>Vitis</taxon>
    </lineage>
</organism>
<evidence type="ECO:0000313" key="6">
    <source>
        <dbReference type="Proteomes" id="UP000288805"/>
    </source>
</evidence>
<protein>
    <submittedName>
        <fullName evidence="5">Cytokinin dehydrogenase 5</fullName>
    </submittedName>
</protein>
<dbReference type="SUPFAM" id="SSF55103">
    <property type="entry name" value="FAD-linked oxidases, C-terminal domain"/>
    <property type="match status" value="1"/>
</dbReference>
<dbReference type="GO" id="GO:0009690">
    <property type="term" value="P:cytokinin metabolic process"/>
    <property type="evidence" value="ECO:0007669"/>
    <property type="project" value="InterPro"/>
</dbReference>
<proteinExistence type="predicted"/>
<evidence type="ECO:0000256" key="3">
    <source>
        <dbReference type="ARBA" id="ARBA00022827"/>
    </source>
</evidence>
<dbReference type="GO" id="GO:0019139">
    <property type="term" value="F:cytokinin dehydrogenase activity"/>
    <property type="evidence" value="ECO:0007669"/>
    <property type="project" value="InterPro"/>
</dbReference>
<comment type="caution">
    <text evidence="5">The sequence shown here is derived from an EMBL/GenBank/DDBJ whole genome shotgun (WGS) entry which is preliminary data.</text>
</comment>
<evidence type="ECO:0000313" key="5">
    <source>
        <dbReference type="EMBL" id="RVW57700.1"/>
    </source>
</evidence>
<feature type="domain" description="Cytokinin dehydrogenase 1 FAD/cytokinin binding" evidence="4">
    <location>
        <begin position="25"/>
        <end position="82"/>
    </location>
</feature>
<dbReference type="GO" id="GO:0050660">
    <property type="term" value="F:flavin adenine dinucleotide binding"/>
    <property type="evidence" value="ECO:0007669"/>
    <property type="project" value="InterPro"/>
</dbReference>
<dbReference type="EMBL" id="QGNW01001039">
    <property type="protein sequence ID" value="RVW57700.1"/>
    <property type="molecule type" value="Genomic_DNA"/>
</dbReference>
<dbReference type="Proteomes" id="UP000288805">
    <property type="component" value="Unassembled WGS sequence"/>
</dbReference>
<sequence length="82" mass="9359">MWGKETSRCSWSGLVERVIFIVIVDIQELLKGLNFLPGFVFTKDVPLVDFISCLSGELDLRAKGLRDVPHPWPNLFVSRSRI</sequence>
<comment type="cofactor">
    <cofactor evidence="1">
        <name>FAD</name>
        <dbReference type="ChEBI" id="CHEBI:57692"/>
    </cofactor>
</comment>
<dbReference type="Pfam" id="PF09265">
    <property type="entry name" value="Cytokin-bind"/>
    <property type="match status" value="1"/>
</dbReference>
<reference evidence="5 6" key="1">
    <citation type="journal article" date="2018" name="PLoS Genet.">
        <title>Population sequencing reveals clonal diversity and ancestral inbreeding in the grapevine cultivar Chardonnay.</title>
        <authorList>
            <person name="Roach M.J."/>
            <person name="Johnson D.L."/>
            <person name="Bohlmann J."/>
            <person name="van Vuuren H.J."/>
            <person name="Jones S.J."/>
            <person name="Pretorius I.S."/>
            <person name="Schmidt S.A."/>
            <person name="Borneman A.R."/>
        </authorList>
    </citation>
    <scope>NUCLEOTIDE SEQUENCE [LARGE SCALE GENOMIC DNA]</scope>
    <source>
        <strain evidence="6">cv. Chardonnay</strain>
        <tissue evidence="5">Leaf</tissue>
    </source>
</reference>
<evidence type="ECO:0000256" key="1">
    <source>
        <dbReference type="ARBA" id="ARBA00001974"/>
    </source>
</evidence>
<dbReference type="InterPro" id="IPR016170">
    <property type="entry name" value="Cytok_DH_C_sf"/>
</dbReference>
<dbReference type="InterPro" id="IPR015345">
    <property type="entry name" value="Cytokinin_DH_FAD/cytokin-bd"/>
</dbReference>
<dbReference type="Gene3D" id="3.40.462.10">
    <property type="entry name" value="FAD-linked oxidases, C-terminal domain"/>
    <property type="match status" value="1"/>
</dbReference>
<evidence type="ECO:0000256" key="2">
    <source>
        <dbReference type="ARBA" id="ARBA00022630"/>
    </source>
</evidence>
<keyword evidence="3" id="KW-0274">FAD</keyword>
<evidence type="ECO:0000259" key="4">
    <source>
        <dbReference type="Pfam" id="PF09265"/>
    </source>
</evidence>